<evidence type="ECO:0000256" key="2">
    <source>
        <dbReference type="SAM" id="Phobius"/>
    </source>
</evidence>
<feature type="region of interest" description="Disordered" evidence="1">
    <location>
        <begin position="1"/>
        <end position="141"/>
    </location>
</feature>
<dbReference type="OrthoDB" id="5198421at2"/>
<feature type="transmembrane region" description="Helical" evidence="2">
    <location>
        <begin position="169"/>
        <end position="190"/>
    </location>
</feature>
<keyword evidence="5" id="KW-1185">Reference proteome</keyword>
<evidence type="ECO:0000313" key="5">
    <source>
        <dbReference type="Proteomes" id="UP000183642"/>
    </source>
</evidence>
<keyword evidence="2" id="KW-0472">Membrane</keyword>
<dbReference type="AlphaFoldDB" id="A0A1I5DMX1"/>
<evidence type="ECO:0000313" key="4">
    <source>
        <dbReference type="EMBL" id="SFO00450.1"/>
    </source>
</evidence>
<organism evidence="4 5">
    <name type="scientific">Geodermatophilus obscurus</name>
    <dbReference type="NCBI Taxonomy" id="1861"/>
    <lineage>
        <taxon>Bacteria</taxon>
        <taxon>Bacillati</taxon>
        <taxon>Actinomycetota</taxon>
        <taxon>Actinomycetes</taxon>
        <taxon>Geodermatophilales</taxon>
        <taxon>Geodermatophilaceae</taxon>
        <taxon>Geodermatophilus</taxon>
    </lineage>
</organism>
<evidence type="ECO:0000256" key="1">
    <source>
        <dbReference type="SAM" id="MobiDB-lite"/>
    </source>
</evidence>
<proteinExistence type="predicted"/>
<feature type="compositionally biased region" description="Basic and acidic residues" evidence="1">
    <location>
        <begin position="27"/>
        <end position="37"/>
    </location>
</feature>
<reference evidence="5" key="1">
    <citation type="submission" date="2016-10" db="EMBL/GenBank/DDBJ databases">
        <authorList>
            <person name="Varghese N."/>
            <person name="Submissions S."/>
        </authorList>
    </citation>
    <scope>NUCLEOTIDE SEQUENCE [LARGE SCALE GENOMIC DNA]</scope>
    <source>
        <strain evidence="5">DSM 43161</strain>
    </source>
</reference>
<dbReference type="EMBL" id="FOWE01000002">
    <property type="protein sequence ID" value="SFO00450.1"/>
    <property type="molecule type" value="Genomic_DNA"/>
</dbReference>
<protein>
    <recommendedName>
        <fullName evidence="3">DUF6542 domain-containing protein</fullName>
    </recommendedName>
</protein>
<feature type="transmembrane region" description="Helical" evidence="2">
    <location>
        <begin position="230"/>
        <end position="255"/>
    </location>
</feature>
<accession>A0A1I5DMX1</accession>
<feature type="compositionally biased region" description="Pro residues" evidence="1">
    <location>
        <begin position="47"/>
        <end position="56"/>
    </location>
</feature>
<evidence type="ECO:0000259" key="3">
    <source>
        <dbReference type="Pfam" id="PF20177"/>
    </source>
</evidence>
<feature type="compositionally biased region" description="Basic and acidic residues" evidence="1">
    <location>
        <begin position="126"/>
        <end position="141"/>
    </location>
</feature>
<feature type="transmembrane region" description="Helical" evidence="2">
    <location>
        <begin position="195"/>
        <end position="218"/>
    </location>
</feature>
<feature type="domain" description="DUF6542" evidence="3">
    <location>
        <begin position="143"/>
        <end position="257"/>
    </location>
</feature>
<keyword evidence="2" id="KW-0812">Transmembrane</keyword>
<dbReference type="RefSeq" id="WP_075012309.1">
    <property type="nucleotide sequence ID" value="NZ_FOWE01000002.1"/>
</dbReference>
<gene>
    <name evidence="4" type="ORF">SAMN05660359_00899</name>
</gene>
<dbReference type="Proteomes" id="UP000183642">
    <property type="component" value="Unassembled WGS sequence"/>
</dbReference>
<feature type="transmembrane region" description="Helical" evidence="2">
    <location>
        <begin position="143"/>
        <end position="163"/>
    </location>
</feature>
<keyword evidence="2" id="KW-1133">Transmembrane helix</keyword>
<sequence>MASASAADTWRDSSAGGGRPLAGPQVPRRDLPRHDATPARAARMSLPPVPPPPPRGRPAGPGPERRSAPGHGTSMGNGRPVADSRPPAARPQQRTPYPGVHPLSERGAPEAPVRRSRAADRPPAPDAHRAPDRGAPAEDRGTGLRGSLAVLGVFVITLAGGAVDSFLGIGLGTLTLVTLVAASAVGTLLVRKRDLLSLVVAPPLVFVLVGVVNIGLAPSASFNLPTLATILIRGFPTMAVATVVAAVVAIVRWAARR</sequence>
<name>A0A1I5DMX1_9ACTN</name>
<dbReference type="InterPro" id="IPR046672">
    <property type="entry name" value="DUF6542"/>
</dbReference>
<dbReference type="Pfam" id="PF20177">
    <property type="entry name" value="DUF6542"/>
    <property type="match status" value="1"/>
</dbReference>
<feature type="compositionally biased region" description="Low complexity" evidence="1">
    <location>
        <begin position="85"/>
        <end position="94"/>
    </location>
</feature>